<comment type="subcellular location">
    <subcellularLocation>
        <location evidence="1">Cell outer membrane</location>
    </subcellularLocation>
</comment>
<dbReference type="Proteomes" id="UP000248314">
    <property type="component" value="Unassembled WGS sequence"/>
</dbReference>
<accession>A0A318I1X7</accession>
<evidence type="ECO:0000256" key="2">
    <source>
        <dbReference type="ARBA" id="ARBA00006275"/>
    </source>
</evidence>
<dbReference type="RefSeq" id="WP_110369881.1">
    <property type="nucleotide sequence ID" value="NZ_QJJX01000001.1"/>
</dbReference>
<evidence type="ECO:0000256" key="1">
    <source>
        <dbReference type="ARBA" id="ARBA00004442"/>
    </source>
</evidence>
<dbReference type="EMBL" id="QJJX01000001">
    <property type="protein sequence ID" value="PXX24788.1"/>
    <property type="molecule type" value="Genomic_DNA"/>
</dbReference>
<dbReference type="Pfam" id="PF07980">
    <property type="entry name" value="SusD_RagB"/>
    <property type="match status" value="1"/>
</dbReference>
<dbReference type="SUPFAM" id="SSF48452">
    <property type="entry name" value="TPR-like"/>
    <property type="match status" value="1"/>
</dbReference>
<reference evidence="9 10" key="1">
    <citation type="submission" date="2018-05" db="EMBL/GenBank/DDBJ databases">
        <title>Genomic Encyclopedia of Type Strains, Phase I: the one thousand microbial genomes (KMG-I) project.</title>
        <authorList>
            <person name="Kyrpides N."/>
        </authorList>
    </citation>
    <scope>NUCLEOTIDE SEQUENCE [LARGE SCALE GENOMIC DNA]</scope>
    <source>
        <strain evidence="9 10">DSM 15611</strain>
    </source>
</reference>
<comment type="caution">
    <text evidence="9">The sequence shown here is derived from an EMBL/GenBank/DDBJ whole genome shotgun (WGS) entry which is preliminary data.</text>
</comment>
<sequence length="543" mass="61967">MKTQTHILNLALAAFALLTTTTSCLNDTPRDRIEEEQAISSPSSLWINSVGRLYNCIGSNEEGKGLQGTYRGIYDYSTFTTDEAIVPTRGADWYDGAFWQRLYTHQWDDNDQELYNLWCYLLQSVVQCNDAIALIDKHKNILTQQQWLAYNAEARAIRAMFYYYLVDLFGNVPLLKSNKASVSEVYNASRTEVFRFAFHELQNVAPHLANAHSNLQGEYYGRITQPVAYFLLAKLALNAEVFTCNNPERNTLQQGTNIHFTVDGQKLNAWQTTINYCQKLQAAGYQLEQNYADNFKLHNENSSENIFTIPMDKNLYPNEYQYLFRSRHYNHGKALGLGAENGACATISTVRAFGYGNPSTLDSRFKLNFYADTVKVDGQVVRLDNGKELVYMPLNVEIDLTASPYIKTAGARMAKYEVDRKGFLDGKLQDNDIVLYRYADVLLMMAEAKVRNGQSGQTEMDAVRTRAGMPTRTATLNNILQERLLELMWEGWRRQDLIRFGRFTQSYDLRQALVNENKGATTLFPIPRKAIESNGNLRPNSNF</sequence>
<dbReference type="STRING" id="1122991.GCA_000613445_02407"/>
<protein>
    <submittedName>
        <fullName evidence="9">Putative outer membrane starch-binding protein</fullName>
    </submittedName>
</protein>
<keyword evidence="10" id="KW-1185">Reference proteome</keyword>
<evidence type="ECO:0000256" key="6">
    <source>
        <dbReference type="SAM" id="SignalP"/>
    </source>
</evidence>
<feature type="domain" description="SusD-like N-terminal" evidence="8">
    <location>
        <begin position="93"/>
        <end position="235"/>
    </location>
</feature>
<keyword evidence="4" id="KW-0472">Membrane</keyword>
<evidence type="ECO:0000259" key="7">
    <source>
        <dbReference type="Pfam" id="PF07980"/>
    </source>
</evidence>
<dbReference type="InterPro" id="IPR011990">
    <property type="entry name" value="TPR-like_helical_dom_sf"/>
</dbReference>
<evidence type="ECO:0000259" key="8">
    <source>
        <dbReference type="Pfam" id="PF14322"/>
    </source>
</evidence>
<evidence type="ECO:0000313" key="10">
    <source>
        <dbReference type="Proteomes" id="UP000248314"/>
    </source>
</evidence>
<evidence type="ECO:0000256" key="5">
    <source>
        <dbReference type="ARBA" id="ARBA00023237"/>
    </source>
</evidence>
<organism evidence="9 10">
    <name type="scientific">Hoylesella shahii DSM 15611 = JCM 12083</name>
    <dbReference type="NCBI Taxonomy" id="1122991"/>
    <lineage>
        <taxon>Bacteria</taxon>
        <taxon>Pseudomonadati</taxon>
        <taxon>Bacteroidota</taxon>
        <taxon>Bacteroidia</taxon>
        <taxon>Bacteroidales</taxon>
        <taxon>Prevotellaceae</taxon>
        <taxon>Hoylesella</taxon>
    </lineage>
</organism>
<dbReference type="PROSITE" id="PS51257">
    <property type="entry name" value="PROKAR_LIPOPROTEIN"/>
    <property type="match status" value="1"/>
</dbReference>
<dbReference type="AlphaFoldDB" id="A0A318I1X7"/>
<feature type="signal peptide" evidence="6">
    <location>
        <begin position="1"/>
        <end position="25"/>
    </location>
</feature>
<proteinExistence type="inferred from homology"/>
<evidence type="ECO:0000256" key="3">
    <source>
        <dbReference type="ARBA" id="ARBA00022729"/>
    </source>
</evidence>
<gene>
    <name evidence="9" type="ORF">EJ73_00054</name>
</gene>
<dbReference type="InterPro" id="IPR012944">
    <property type="entry name" value="SusD_RagB_dom"/>
</dbReference>
<evidence type="ECO:0000256" key="4">
    <source>
        <dbReference type="ARBA" id="ARBA00023136"/>
    </source>
</evidence>
<comment type="similarity">
    <text evidence="2">Belongs to the SusD family.</text>
</comment>
<keyword evidence="5" id="KW-0998">Cell outer membrane</keyword>
<name>A0A318I1X7_9BACT</name>
<evidence type="ECO:0000313" key="9">
    <source>
        <dbReference type="EMBL" id="PXX24788.1"/>
    </source>
</evidence>
<dbReference type="Pfam" id="PF14322">
    <property type="entry name" value="SusD-like_3"/>
    <property type="match status" value="1"/>
</dbReference>
<feature type="domain" description="RagB/SusD" evidence="7">
    <location>
        <begin position="358"/>
        <end position="541"/>
    </location>
</feature>
<dbReference type="InterPro" id="IPR033985">
    <property type="entry name" value="SusD-like_N"/>
</dbReference>
<keyword evidence="3 6" id="KW-0732">Signal</keyword>
<dbReference type="GO" id="GO:0009279">
    <property type="term" value="C:cell outer membrane"/>
    <property type="evidence" value="ECO:0007669"/>
    <property type="project" value="UniProtKB-SubCell"/>
</dbReference>
<dbReference type="Gene3D" id="1.25.40.390">
    <property type="match status" value="1"/>
</dbReference>
<feature type="chain" id="PRO_5016266639" evidence="6">
    <location>
        <begin position="26"/>
        <end position="543"/>
    </location>
</feature>